<comment type="caution">
    <text evidence="7">The sequence shown here is derived from an EMBL/GenBank/DDBJ whole genome shotgun (WGS) entry which is preliminary data.</text>
</comment>
<evidence type="ECO:0000259" key="6">
    <source>
        <dbReference type="PROSITE" id="PS52015"/>
    </source>
</evidence>
<evidence type="ECO:0000256" key="4">
    <source>
        <dbReference type="ARBA" id="ARBA00023136"/>
    </source>
</evidence>
<keyword evidence="4" id="KW-0472">Membrane</keyword>
<dbReference type="RefSeq" id="WP_167093701.1">
    <property type="nucleotide sequence ID" value="NZ_WHJG01000060.1"/>
</dbReference>
<dbReference type="SUPFAM" id="SSF74653">
    <property type="entry name" value="TolA/TonB C-terminal domain"/>
    <property type="match status" value="1"/>
</dbReference>
<feature type="domain" description="TonB C-terminal" evidence="6">
    <location>
        <begin position="25"/>
        <end position="115"/>
    </location>
</feature>
<dbReference type="Gene3D" id="3.30.1150.10">
    <property type="match status" value="1"/>
</dbReference>
<dbReference type="InterPro" id="IPR006260">
    <property type="entry name" value="TonB/TolA_C"/>
</dbReference>
<dbReference type="InterPro" id="IPR037682">
    <property type="entry name" value="TonB_C"/>
</dbReference>
<dbReference type="NCBIfam" id="TIGR01352">
    <property type="entry name" value="tonB_Cterm"/>
    <property type="match status" value="1"/>
</dbReference>
<comment type="subcellular location">
    <subcellularLocation>
        <location evidence="1">Membrane</location>
        <topology evidence="1">Single-pass membrane protein</topology>
    </subcellularLocation>
</comment>
<keyword evidence="3" id="KW-1133">Transmembrane helix</keyword>
<feature type="signal peptide" evidence="5">
    <location>
        <begin position="1"/>
        <end position="18"/>
    </location>
</feature>
<reference evidence="7 8" key="1">
    <citation type="submission" date="2019-10" db="EMBL/GenBank/DDBJ databases">
        <title>Taxonomy of Antarctic Massilia spp.: description of Massilia rubra sp. nov., Massilia aquatica sp. nov., Massilia mucilaginosa sp. nov., Massilia frigida sp. nov. isolated from streams, lakes and regoliths.</title>
        <authorList>
            <person name="Holochova P."/>
            <person name="Sedlacek I."/>
            <person name="Kralova S."/>
            <person name="Maslanova I."/>
            <person name="Busse H.-J."/>
            <person name="Stankova E."/>
            <person name="Vrbovska V."/>
            <person name="Kovarovic V."/>
            <person name="Bartak M."/>
            <person name="Svec P."/>
            <person name="Pantucek R."/>
        </authorList>
    </citation>
    <scope>NUCLEOTIDE SEQUENCE [LARGE SCALE GENOMIC DNA]</scope>
    <source>
        <strain evidence="7 8">CCM 8695</strain>
    </source>
</reference>
<organism evidence="7 8">
    <name type="scientific">Massilia frigida</name>
    <dbReference type="NCBI Taxonomy" id="2609281"/>
    <lineage>
        <taxon>Bacteria</taxon>
        <taxon>Pseudomonadati</taxon>
        <taxon>Pseudomonadota</taxon>
        <taxon>Betaproteobacteria</taxon>
        <taxon>Burkholderiales</taxon>
        <taxon>Oxalobacteraceae</taxon>
        <taxon>Telluria group</taxon>
        <taxon>Massilia</taxon>
    </lineage>
</organism>
<dbReference type="PROSITE" id="PS52015">
    <property type="entry name" value="TONB_CTD"/>
    <property type="match status" value="1"/>
</dbReference>
<dbReference type="Proteomes" id="UP000621455">
    <property type="component" value="Unassembled WGS sequence"/>
</dbReference>
<feature type="chain" id="PRO_5046324971" evidence="5">
    <location>
        <begin position="19"/>
        <end position="115"/>
    </location>
</feature>
<keyword evidence="2" id="KW-0812">Transmembrane</keyword>
<evidence type="ECO:0000313" key="8">
    <source>
        <dbReference type="Proteomes" id="UP000621455"/>
    </source>
</evidence>
<name>A0ABX0NE42_9BURK</name>
<sequence>MRHFLFPACLLLAQPAQAHDASPARIPASVVAGSCPAPQWPATRMRIEDLDTVKIAFVIGPDGRVRHSRVEQSAGHRLWDDAAIKALSRCSFLPGRLAGKPVRDVIKMDHTWTLD</sequence>
<evidence type="ECO:0000256" key="2">
    <source>
        <dbReference type="ARBA" id="ARBA00022692"/>
    </source>
</evidence>
<dbReference type="EMBL" id="WHJG01000060">
    <property type="protein sequence ID" value="NHZ83731.1"/>
    <property type="molecule type" value="Genomic_DNA"/>
</dbReference>
<evidence type="ECO:0000313" key="7">
    <source>
        <dbReference type="EMBL" id="NHZ83731.1"/>
    </source>
</evidence>
<keyword evidence="5" id="KW-0732">Signal</keyword>
<keyword evidence="8" id="KW-1185">Reference proteome</keyword>
<accession>A0ABX0NE42</accession>
<evidence type="ECO:0000256" key="3">
    <source>
        <dbReference type="ARBA" id="ARBA00022989"/>
    </source>
</evidence>
<evidence type="ECO:0000256" key="5">
    <source>
        <dbReference type="SAM" id="SignalP"/>
    </source>
</evidence>
<proteinExistence type="predicted"/>
<evidence type="ECO:0000256" key="1">
    <source>
        <dbReference type="ARBA" id="ARBA00004167"/>
    </source>
</evidence>
<dbReference type="Pfam" id="PF03544">
    <property type="entry name" value="TonB_C"/>
    <property type="match status" value="1"/>
</dbReference>
<protein>
    <submittedName>
        <fullName evidence="7">TonB family protein</fullName>
    </submittedName>
</protein>
<gene>
    <name evidence="7" type="ORF">F2P44_31350</name>
</gene>